<dbReference type="Proteomes" id="UP000607653">
    <property type="component" value="Unassembled WGS sequence"/>
</dbReference>
<accession>A0A822ZK58</accession>
<dbReference type="Pfam" id="PF18052">
    <property type="entry name" value="Rx_N"/>
    <property type="match status" value="1"/>
</dbReference>
<dbReference type="InterPro" id="IPR038005">
    <property type="entry name" value="RX-like_CC"/>
</dbReference>
<evidence type="ECO:0000313" key="6">
    <source>
        <dbReference type="Proteomes" id="UP000607653"/>
    </source>
</evidence>
<dbReference type="EMBL" id="DUZY01000007">
    <property type="protein sequence ID" value="DAD45257.1"/>
    <property type="molecule type" value="Genomic_DNA"/>
</dbReference>
<keyword evidence="3" id="KW-0611">Plant defense</keyword>
<keyword evidence="1" id="KW-0677">Repeat</keyword>
<evidence type="ECO:0000256" key="2">
    <source>
        <dbReference type="ARBA" id="ARBA00022741"/>
    </source>
</evidence>
<organism evidence="5 6">
    <name type="scientific">Nelumbo nucifera</name>
    <name type="common">Sacred lotus</name>
    <dbReference type="NCBI Taxonomy" id="4432"/>
    <lineage>
        <taxon>Eukaryota</taxon>
        <taxon>Viridiplantae</taxon>
        <taxon>Streptophyta</taxon>
        <taxon>Embryophyta</taxon>
        <taxon>Tracheophyta</taxon>
        <taxon>Spermatophyta</taxon>
        <taxon>Magnoliopsida</taxon>
        <taxon>Proteales</taxon>
        <taxon>Nelumbonaceae</taxon>
        <taxon>Nelumbo</taxon>
    </lineage>
</organism>
<dbReference type="InterPro" id="IPR041118">
    <property type="entry name" value="Rx_N"/>
</dbReference>
<keyword evidence="6" id="KW-1185">Reference proteome</keyword>
<name>A0A822ZK58_NELNU</name>
<reference evidence="5 6" key="1">
    <citation type="journal article" date="2020" name="Mol. Biol. Evol.">
        <title>Distinct Expression and Methylation Patterns for Genes with Different Fates following a Single Whole-Genome Duplication in Flowering Plants.</title>
        <authorList>
            <person name="Shi T."/>
            <person name="Rahmani R.S."/>
            <person name="Gugger P.F."/>
            <person name="Wang M."/>
            <person name="Li H."/>
            <person name="Zhang Y."/>
            <person name="Li Z."/>
            <person name="Wang Q."/>
            <person name="Van de Peer Y."/>
            <person name="Marchal K."/>
            <person name="Chen J."/>
        </authorList>
    </citation>
    <scope>NUCLEOTIDE SEQUENCE [LARGE SCALE GENOMIC DNA]</scope>
    <source>
        <tissue evidence="5">Leaf</tissue>
    </source>
</reference>
<evidence type="ECO:0000313" key="5">
    <source>
        <dbReference type="EMBL" id="DAD45257.1"/>
    </source>
</evidence>
<proteinExistence type="predicted"/>
<sequence length="153" mass="17212">MAIVGEAIVSASLKVLFDKLASPIITEFGSLWGIENDLAKLQTTLRMIQAVLNNAGQRQTKEEAVKIWLDELNHLAYDAEDILDEYAIHVERLKLKSDQHLRFPDVILFSDVFANLGRPSLPSDKISNSSFWHIQRISVLELIVPLFGGLNSR</sequence>
<dbReference type="GO" id="GO:0006952">
    <property type="term" value="P:defense response"/>
    <property type="evidence" value="ECO:0007669"/>
    <property type="project" value="UniProtKB-KW"/>
</dbReference>
<dbReference type="PANTHER" id="PTHR19338:SF73">
    <property type="entry name" value="DISEASE RESISTANCE PROTEIN RGA2-LIKE"/>
    <property type="match status" value="1"/>
</dbReference>
<keyword evidence="2" id="KW-0547">Nucleotide-binding</keyword>
<dbReference type="GO" id="GO:0000166">
    <property type="term" value="F:nucleotide binding"/>
    <property type="evidence" value="ECO:0007669"/>
    <property type="project" value="UniProtKB-KW"/>
</dbReference>
<evidence type="ECO:0000256" key="1">
    <source>
        <dbReference type="ARBA" id="ARBA00022737"/>
    </source>
</evidence>
<dbReference type="AlphaFoldDB" id="A0A822ZK58"/>
<evidence type="ECO:0000259" key="4">
    <source>
        <dbReference type="Pfam" id="PF18052"/>
    </source>
</evidence>
<dbReference type="PANTHER" id="PTHR19338">
    <property type="entry name" value="TRANSLOCASE OF INNER MITOCHONDRIAL MEMBRANE 13 HOMOLOG"/>
    <property type="match status" value="1"/>
</dbReference>
<protein>
    <recommendedName>
        <fullName evidence="4">Disease resistance N-terminal domain-containing protein</fullName>
    </recommendedName>
</protein>
<evidence type="ECO:0000256" key="3">
    <source>
        <dbReference type="ARBA" id="ARBA00022821"/>
    </source>
</evidence>
<dbReference type="CDD" id="cd14798">
    <property type="entry name" value="RX-CC_like"/>
    <property type="match status" value="1"/>
</dbReference>
<dbReference type="Gene3D" id="1.20.5.4130">
    <property type="match status" value="1"/>
</dbReference>
<feature type="domain" description="Disease resistance N-terminal" evidence="4">
    <location>
        <begin position="13"/>
        <end position="99"/>
    </location>
</feature>
<gene>
    <name evidence="5" type="ORF">HUJ06_003487</name>
</gene>
<comment type="caution">
    <text evidence="5">The sequence shown here is derived from an EMBL/GenBank/DDBJ whole genome shotgun (WGS) entry which is preliminary data.</text>
</comment>